<evidence type="ECO:0000313" key="1">
    <source>
        <dbReference type="EMBL" id="EDX78218.1"/>
    </source>
</evidence>
<accession>B4VJ29</accession>
<gene>
    <name evidence="1" type="ORF">MC7420_7956</name>
</gene>
<name>B4VJ29_9CYAN</name>
<reference evidence="1 2" key="1">
    <citation type="submission" date="2008-07" db="EMBL/GenBank/DDBJ databases">
        <authorList>
            <person name="Tandeau de Marsac N."/>
            <person name="Ferriera S."/>
            <person name="Johnson J."/>
            <person name="Kravitz S."/>
            <person name="Beeson K."/>
            <person name="Sutton G."/>
            <person name="Rogers Y.-H."/>
            <person name="Friedman R."/>
            <person name="Frazier M."/>
            <person name="Venter J.C."/>
        </authorList>
    </citation>
    <scope>NUCLEOTIDE SEQUENCE [LARGE SCALE GENOMIC DNA]</scope>
    <source>
        <strain evidence="1 2">PCC 7420</strain>
    </source>
</reference>
<protein>
    <submittedName>
        <fullName evidence="1">Uncharacterized protein</fullName>
    </submittedName>
</protein>
<evidence type="ECO:0000313" key="2">
    <source>
        <dbReference type="Proteomes" id="UP000003835"/>
    </source>
</evidence>
<dbReference type="Proteomes" id="UP000003835">
    <property type="component" value="Unassembled WGS sequence"/>
</dbReference>
<keyword evidence="2" id="KW-1185">Reference proteome</keyword>
<proteinExistence type="predicted"/>
<sequence length="38" mass="4407">MTPEFKPSWETPPWLPETDLGEMVSRKRVSAIAAWQMC</sequence>
<dbReference type="AlphaFoldDB" id="B4VJ29"/>
<organism evidence="1 2">
    <name type="scientific">Coleofasciculus chthonoplastes PCC 7420</name>
    <dbReference type="NCBI Taxonomy" id="118168"/>
    <lineage>
        <taxon>Bacteria</taxon>
        <taxon>Bacillati</taxon>
        <taxon>Cyanobacteriota</taxon>
        <taxon>Cyanophyceae</taxon>
        <taxon>Coleofasciculales</taxon>
        <taxon>Coleofasciculaceae</taxon>
        <taxon>Coleofasciculus</taxon>
    </lineage>
</organism>
<dbReference type="EMBL" id="DS989842">
    <property type="protein sequence ID" value="EDX78218.1"/>
    <property type="molecule type" value="Genomic_DNA"/>
</dbReference>
<dbReference type="HOGENOM" id="CLU_3326765_0_0_3"/>